<dbReference type="Pfam" id="PF01547">
    <property type="entry name" value="SBP_bac_1"/>
    <property type="match status" value="1"/>
</dbReference>
<comment type="subcellular location">
    <subcellularLocation>
        <location evidence="1">Cell envelope</location>
    </subcellularLocation>
</comment>
<gene>
    <name evidence="6" type="primary">ngcE</name>
    <name evidence="6" type="ORF">CUT44_32195</name>
</gene>
<dbReference type="NCBIfam" id="TIGR03851">
    <property type="entry name" value="chitin_NgcE"/>
    <property type="match status" value="1"/>
</dbReference>
<keyword evidence="7" id="KW-1185">Reference proteome</keyword>
<dbReference type="Gene3D" id="3.40.190.10">
    <property type="entry name" value="Periplasmic binding protein-like II"/>
    <property type="match status" value="1"/>
</dbReference>
<dbReference type="GO" id="GO:0030313">
    <property type="term" value="C:cell envelope"/>
    <property type="evidence" value="ECO:0007669"/>
    <property type="project" value="UniProtKB-SubCell"/>
</dbReference>
<dbReference type="InterPro" id="IPR019546">
    <property type="entry name" value="TAT_signal_bac_arc"/>
</dbReference>
<protein>
    <submittedName>
        <fullName evidence="6">Carbohydrate ABC transporter, N-acetylglucosamine/diacetylchitobiose-binding protein</fullName>
    </submittedName>
</protein>
<evidence type="ECO:0000256" key="2">
    <source>
        <dbReference type="ARBA" id="ARBA00008520"/>
    </source>
</evidence>
<evidence type="ECO:0000313" key="6">
    <source>
        <dbReference type="EMBL" id="PJE93858.1"/>
    </source>
</evidence>
<dbReference type="SUPFAM" id="SSF53850">
    <property type="entry name" value="Periplasmic binding protein-like II"/>
    <property type="match status" value="1"/>
</dbReference>
<comment type="caution">
    <text evidence="6">The sequence shown here is derived from an EMBL/GenBank/DDBJ whole genome shotgun (WGS) entry which is preliminary data.</text>
</comment>
<keyword evidence="3" id="KW-0813">Transport</keyword>
<dbReference type="InterPro" id="IPR006311">
    <property type="entry name" value="TAT_signal"/>
</dbReference>
<name>A0A2M8LPH9_9ACTN</name>
<dbReference type="InterPro" id="IPR006059">
    <property type="entry name" value="SBP"/>
</dbReference>
<dbReference type="InterPro" id="IPR022386">
    <property type="entry name" value="Chitin_NgcE"/>
</dbReference>
<dbReference type="PROSITE" id="PS51318">
    <property type="entry name" value="TAT"/>
    <property type="match status" value="1"/>
</dbReference>
<evidence type="ECO:0000256" key="1">
    <source>
        <dbReference type="ARBA" id="ARBA00004196"/>
    </source>
</evidence>
<dbReference type="AlphaFoldDB" id="A0A2M8LPH9"/>
<comment type="similarity">
    <text evidence="2">Belongs to the bacterial solute-binding protein 1 family.</text>
</comment>
<accession>A0A2M8LPH9</accession>
<organism evidence="6 7">
    <name type="scientific">Streptomyces carminius</name>
    <dbReference type="NCBI Taxonomy" id="2665496"/>
    <lineage>
        <taxon>Bacteria</taxon>
        <taxon>Bacillati</taxon>
        <taxon>Actinomycetota</taxon>
        <taxon>Actinomycetes</taxon>
        <taxon>Kitasatosporales</taxon>
        <taxon>Streptomycetaceae</taxon>
        <taxon>Streptomyces</taxon>
    </lineage>
</organism>
<dbReference type="PANTHER" id="PTHR43649:SF31">
    <property type="entry name" value="SN-GLYCEROL-3-PHOSPHATE-BINDING PERIPLASMIC PROTEIN UGPB"/>
    <property type="match status" value="1"/>
</dbReference>
<proteinExistence type="inferred from homology"/>
<dbReference type="RefSeq" id="WP_100205528.1">
    <property type="nucleotide sequence ID" value="NZ_PGGW01000071.1"/>
</dbReference>
<dbReference type="InterPro" id="IPR050490">
    <property type="entry name" value="Bact_solute-bd_prot1"/>
</dbReference>
<feature type="region of interest" description="Disordered" evidence="5">
    <location>
        <begin position="34"/>
        <end position="56"/>
    </location>
</feature>
<reference evidence="6 7" key="1">
    <citation type="submission" date="2017-11" db="EMBL/GenBank/DDBJ databases">
        <title>Streptomyces carmine sp. nov., a novel actinomycete isolated from Sophora alopecuroides in Xinjiang, China.</title>
        <authorList>
            <person name="Wang Y."/>
            <person name="Luo X."/>
            <person name="Wan C."/>
            <person name="Zhang L."/>
        </authorList>
    </citation>
    <scope>NUCLEOTIDE SEQUENCE [LARGE SCALE GENOMIC DNA]</scope>
    <source>
        <strain evidence="6 7">TRM SA0054</strain>
    </source>
</reference>
<dbReference type="Proteomes" id="UP000230407">
    <property type="component" value="Unassembled WGS sequence"/>
</dbReference>
<dbReference type="NCBIfam" id="TIGR01409">
    <property type="entry name" value="TAT_signal_seq"/>
    <property type="match status" value="1"/>
</dbReference>
<evidence type="ECO:0000256" key="4">
    <source>
        <dbReference type="ARBA" id="ARBA00022729"/>
    </source>
</evidence>
<evidence type="ECO:0000256" key="3">
    <source>
        <dbReference type="ARBA" id="ARBA00022448"/>
    </source>
</evidence>
<sequence length="474" mass="51295">MGSTDVNRRDLIKRATAAGLVAVPAMGVLSSCATGGDGDNGDKGVTGGKKTDDNPLGVNKDAGLDFVIFDGGFGTQYGKDAAKIYEQDYGKVKLTATQKIRSLLQPRMVGGNPPDLIDNSGAEQMDNPTLAAKDQLTELSPLLDAPSVDDPDTKVRDTLFPGTIEMGQYGDEKVWCLNYAFTVYGQWYSKKLLADNDWEYPKTWDEMLALCAKAKKKGIAGWTYAGQHPYYIPFTLYPFIGKIGGPEALKNIDNLEPNAWKQDAVKSAFEAYHELAAKGYVLKGTPGLDHIQSQTQWTKGKCLFIPNGSWVENEAADTTPKDFGMAVGPVTGLDASDKLPFGTLWAQAGEPFIVPRDAKNAAGGMEFLRIMLSRQSAQNFSKLVKSLSCVAGATDGLDMSSGLASASKALEDAGDNVLNPRLFDWYPTLHKQQIGSVLAELMAGRTKPADAMNKCQEYADRTAKDDSVKKYKHA</sequence>
<evidence type="ECO:0000313" key="7">
    <source>
        <dbReference type="Proteomes" id="UP000230407"/>
    </source>
</evidence>
<dbReference type="EMBL" id="PGGW01000071">
    <property type="protein sequence ID" value="PJE93858.1"/>
    <property type="molecule type" value="Genomic_DNA"/>
</dbReference>
<keyword evidence="4" id="KW-0732">Signal</keyword>
<dbReference type="PANTHER" id="PTHR43649">
    <property type="entry name" value="ARABINOSE-BINDING PROTEIN-RELATED"/>
    <property type="match status" value="1"/>
</dbReference>
<evidence type="ECO:0000256" key="5">
    <source>
        <dbReference type="SAM" id="MobiDB-lite"/>
    </source>
</evidence>